<keyword evidence="5 9" id="KW-1133">Transmembrane helix</keyword>
<evidence type="ECO:0000256" key="5">
    <source>
        <dbReference type="ARBA" id="ARBA00022989"/>
    </source>
</evidence>
<comment type="subcellular location">
    <subcellularLocation>
        <location evidence="1">Cell membrane</location>
        <topology evidence="1">Multi-pass membrane protein</topology>
    </subcellularLocation>
</comment>
<feature type="region of interest" description="Disordered" evidence="8">
    <location>
        <begin position="205"/>
        <end position="244"/>
    </location>
</feature>
<name>A0A0C3D3K9_9AGAM</name>
<reference evidence="11" key="2">
    <citation type="submission" date="2015-01" db="EMBL/GenBank/DDBJ databases">
        <title>Evolutionary Origins and Diversification of the Mycorrhizal Mutualists.</title>
        <authorList>
            <consortium name="DOE Joint Genome Institute"/>
            <consortium name="Mycorrhizal Genomics Consortium"/>
            <person name="Kohler A."/>
            <person name="Kuo A."/>
            <person name="Nagy L.G."/>
            <person name="Floudas D."/>
            <person name="Copeland A."/>
            <person name="Barry K.W."/>
            <person name="Cichocki N."/>
            <person name="Veneault-Fourrey C."/>
            <person name="LaButti K."/>
            <person name="Lindquist E.A."/>
            <person name="Lipzen A."/>
            <person name="Lundell T."/>
            <person name="Morin E."/>
            <person name="Murat C."/>
            <person name="Riley R."/>
            <person name="Ohm R."/>
            <person name="Sun H."/>
            <person name="Tunlid A."/>
            <person name="Henrissat B."/>
            <person name="Grigoriev I.V."/>
            <person name="Hibbett D.S."/>
            <person name="Martin F."/>
        </authorList>
    </citation>
    <scope>NUCLEOTIDE SEQUENCE [LARGE SCALE GENOMIC DNA]</scope>
    <source>
        <strain evidence="11">Foug A</strain>
    </source>
</reference>
<evidence type="ECO:0000256" key="7">
    <source>
        <dbReference type="ARBA" id="ARBA00023136"/>
    </source>
</evidence>
<dbReference type="AlphaFoldDB" id="A0A0C3D3K9"/>
<keyword evidence="2" id="KW-0813">Transport</keyword>
<evidence type="ECO:0000256" key="1">
    <source>
        <dbReference type="ARBA" id="ARBA00004651"/>
    </source>
</evidence>
<feature type="transmembrane region" description="Helical" evidence="9">
    <location>
        <begin position="342"/>
        <end position="359"/>
    </location>
</feature>
<keyword evidence="3" id="KW-1003">Cell membrane</keyword>
<evidence type="ECO:0000313" key="11">
    <source>
        <dbReference type="Proteomes" id="UP000053989"/>
    </source>
</evidence>
<evidence type="ECO:0000256" key="3">
    <source>
        <dbReference type="ARBA" id="ARBA00022475"/>
    </source>
</evidence>
<evidence type="ECO:0000256" key="6">
    <source>
        <dbReference type="ARBA" id="ARBA00023065"/>
    </source>
</evidence>
<dbReference type="InterPro" id="IPR044669">
    <property type="entry name" value="YneE/VCCN1/2-like"/>
</dbReference>
<reference evidence="10 11" key="1">
    <citation type="submission" date="2014-04" db="EMBL/GenBank/DDBJ databases">
        <authorList>
            <consortium name="DOE Joint Genome Institute"/>
            <person name="Kuo A."/>
            <person name="Kohler A."/>
            <person name="Nagy L.G."/>
            <person name="Floudas D."/>
            <person name="Copeland A."/>
            <person name="Barry K.W."/>
            <person name="Cichocki N."/>
            <person name="Veneault-Fourrey C."/>
            <person name="LaButti K."/>
            <person name="Lindquist E.A."/>
            <person name="Lipzen A."/>
            <person name="Lundell T."/>
            <person name="Morin E."/>
            <person name="Murat C."/>
            <person name="Sun H."/>
            <person name="Tunlid A."/>
            <person name="Henrissat B."/>
            <person name="Grigoriev I.V."/>
            <person name="Hibbett D.S."/>
            <person name="Martin F."/>
            <person name="Nordberg H.P."/>
            <person name="Cantor M.N."/>
            <person name="Hua S.X."/>
        </authorList>
    </citation>
    <scope>NUCLEOTIDE SEQUENCE [LARGE SCALE GENOMIC DNA]</scope>
    <source>
        <strain evidence="10 11">Foug A</strain>
    </source>
</reference>
<organism evidence="10 11">
    <name type="scientific">Scleroderma citrinum Foug A</name>
    <dbReference type="NCBI Taxonomy" id="1036808"/>
    <lineage>
        <taxon>Eukaryota</taxon>
        <taxon>Fungi</taxon>
        <taxon>Dikarya</taxon>
        <taxon>Basidiomycota</taxon>
        <taxon>Agaricomycotina</taxon>
        <taxon>Agaricomycetes</taxon>
        <taxon>Agaricomycetidae</taxon>
        <taxon>Boletales</taxon>
        <taxon>Sclerodermatineae</taxon>
        <taxon>Sclerodermataceae</taxon>
        <taxon>Scleroderma</taxon>
    </lineage>
</organism>
<feature type="transmembrane region" description="Helical" evidence="9">
    <location>
        <begin position="20"/>
        <end position="38"/>
    </location>
</feature>
<accession>A0A0C3D3K9</accession>
<dbReference type="STRING" id="1036808.A0A0C3D3K9"/>
<evidence type="ECO:0000256" key="4">
    <source>
        <dbReference type="ARBA" id="ARBA00022692"/>
    </source>
</evidence>
<keyword evidence="7 9" id="KW-0472">Membrane</keyword>
<evidence type="ECO:0000256" key="8">
    <source>
        <dbReference type="SAM" id="MobiDB-lite"/>
    </source>
</evidence>
<dbReference type="Pfam" id="PF25539">
    <property type="entry name" value="Bestrophin_2"/>
    <property type="match status" value="2"/>
</dbReference>
<dbReference type="HOGENOM" id="CLU_029790_6_1_1"/>
<feature type="transmembrane region" description="Helical" evidence="9">
    <location>
        <begin position="365"/>
        <end position="385"/>
    </location>
</feature>
<keyword evidence="11" id="KW-1185">Reference proteome</keyword>
<sequence>MSASPLSRRVARVSSFFHQLWAIAIFRSWRILSFYGAWATGVCFIHHCVWNVSLQPTLLTVLGTVLGFVISFGTTTSFDRHNEARKLWSRMLFATRTFARAVWFHVPENAVGVRVDPGDQTLLDKCKAETLVEKKTVINLLEAYAVAVKHYLRKEDGIGYRDLHPFVRFLPKYSLPSNIPSRDLHHLPPRDGDDAEKCLSGQEPYSSVHRRTMSGAPTETSSHARHLSANGTNEASCELRPAENPRNNSVMARCKRLWHELRGDELPTQARSTHKVAVHNVPLEISFYLTSYIAALEERNPMIIPTIDSPTLSLLHSSLSNLVDALTEMERIATTRVVHSKYLWLLTIIYCLLLPFQTLDALGWITIPATVLASFMFFGFLLAGAEIESAYGYDKNDLVYKELHALTSRPPPRPSDWAFCSANDHLFPPCPGNEVVPPSEWVHRGTDKIRAALCDHVEKCHGHS</sequence>
<dbReference type="PANTHER" id="PTHR33281:SF19">
    <property type="entry name" value="VOLTAGE-DEPENDENT ANION CHANNEL-FORMING PROTEIN YNEE"/>
    <property type="match status" value="1"/>
</dbReference>
<feature type="transmembrane region" description="Helical" evidence="9">
    <location>
        <begin position="58"/>
        <end position="78"/>
    </location>
</feature>
<dbReference type="PANTHER" id="PTHR33281">
    <property type="entry name" value="UPF0187 PROTEIN YNEE"/>
    <property type="match status" value="1"/>
</dbReference>
<protein>
    <submittedName>
        <fullName evidence="10">Uncharacterized protein</fullName>
    </submittedName>
</protein>
<dbReference type="GO" id="GO:0005886">
    <property type="term" value="C:plasma membrane"/>
    <property type="evidence" value="ECO:0007669"/>
    <property type="project" value="UniProtKB-SubCell"/>
</dbReference>
<gene>
    <name evidence="10" type="ORF">SCLCIDRAFT_134894</name>
</gene>
<proteinExistence type="predicted"/>
<dbReference type="InParanoid" id="A0A0C3D3K9"/>
<evidence type="ECO:0000256" key="2">
    <source>
        <dbReference type="ARBA" id="ARBA00022448"/>
    </source>
</evidence>
<evidence type="ECO:0000256" key="9">
    <source>
        <dbReference type="SAM" id="Phobius"/>
    </source>
</evidence>
<dbReference type="EMBL" id="KN822136">
    <property type="protein sequence ID" value="KIM55380.1"/>
    <property type="molecule type" value="Genomic_DNA"/>
</dbReference>
<keyword evidence="4 9" id="KW-0812">Transmembrane</keyword>
<dbReference type="Proteomes" id="UP000053989">
    <property type="component" value="Unassembled WGS sequence"/>
</dbReference>
<keyword evidence="6" id="KW-0406">Ion transport</keyword>
<evidence type="ECO:0000313" key="10">
    <source>
        <dbReference type="EMBL" id="KIM55380.1"/>
    </source>
</evidence>
<dbReference type="OrthoDB" id="1368at2759"/>
<dbReference type="GO" id="GO:0005254">
    <property type="term" value="F:chloride channel activity"/>
    <property type="evidence" value="ECO:0007669"/>
    <property type="project" value="InterPro"/>
</dbReference>